<keyword evidence="2" id="KW-0812">Transmembrane</keyword>
<feature type="transmembrane region" description="Helical" evidence="2">
    <location>
        <begin position="104"/>
        <end position="123"/>
    </location>
</feature>
<dbReference type="RefSeq" id="WP_167027932.1">
    <property type="nucleotide sequence ID" value="NZ_CP050177.1"/>
</dbReference>
<dbReference type="EMBL" id="CP050177">
    <property type="protein sequence ID" value="QIQ02957.1"/>
    <property type="molecule type" value="Genomic_DNA"/>
</dbReference>
<organism evidence="3 4">
    <name type="scientific">Streptomyces liangshanensis</name>
    <dbReference type="NCBI Taxonomy" id="2717324"/>
    <lineage>
        <taxon>Bacteria</taxon>
        <taxon>Bacillati</taxon>
        <taxon>Actinomycetota</taxon>
        <taxon>Actinomycetes</taxon>
        <taxon>Kitasatosporales</taxon>
        <taxon>Streptomycetaceae</taxon>
        <taxon>Streptomyces</taxon>
    </lineage>
</organism>
<keyword evidence="2" id="KW-0472">Membrane</keyword>
<gene>
    <name evidence="3" type="ORF">HA039_12005</name>
</gene>
<evidence type="ECO:0000256" key="2">
    <source>
        <dbReference type="SAM" id="Phobius"/>
    </source>
</evidence>
<feature type="compositionally biased region" description="Gly residues" evidence="1">
    <location>
        <begin position="146"/>
        <end position="156"/>
    </location>
</feature>
<dbReference type="Proteomes" id="UP000501179">
    <property type="component" value="Chromosome"/>
</dbReference>
<proteinExistence type="predicted"/>
<keyword evidence="4" id="KW-1185">Reference proteome</keyword>
<feature type="compositionally biased region" description="Acidic residues" evidence="1">
    <location>
        <begin position="159"/>
        <end position="175"/>
    </location>
</feature>
<keyword evidence="2" id="KW-1133">Transmembrane helix</keyword>
<reference evidence="3 4" key="1">
    <citation type="submission" date="2020-03" db="EMBL/GenBank/DDBJ databases">
        <title>A novel species.</title>
        <authorList>
            <person name="Gao J."/>
        </authorList>
    </citation>
    <scope>NUCLEOTIDE SEQUENCE [LARGE SCALE GENOMIC DNA]</scope>
    <source>
        <strain evidence="3 4">QMT-12</strain>
    </source>
</reference>
<dbReference type="AlphaFoldDB" id="A0A6G9GYI5"/>
<dbReference type="KEGG" id="slia:HA039_12005"/>
<evidence type="ECO:0000256" key="1">
    <source>
        <dbReference type="SAM" id="MobiDB-lite"/>
    </source>
</evidence>
<evidence type="ECO:0000313" key="4">
    <source>
        <dbReference type="Proteomes" id="UP000501179"/>
    </source>
</evidence>
<sequence>MNRPREIPYSDDLLADGTVHRVYEDADGDPRGGREEWRRREGGKVRWRDNRGASGTDELLGDRVIKRVHEDGRVTYGRDIGYGRTVWGQGETVMVNRTSFGGRAGVVLGGLGLAALAITAAHYPPESLTPEEEEELRQRQEAAGSSSGGDSGGGYADTGDWDSDDDGGWNDDDFG</sequence>
<feature type="region of interest" description="Disordered" evidence="1">
    <location>
        <begin position="124"/>
        <end position="175"/>
    </location>
</feature>
<accession>A0A6G9GYI5</accession>
<name>A0A6G9GYI5_9ACTN</name>
<protein>
    <submittedName>
        <fullName evidence="3">Uncharacterized protein</fullName>
    </submittedName>
</protein>
<evidence type="ECO:0000313" key="3">
    <source>
        <dbReference type="EMBL" id="QIQ02957.1"/>
    </source>
</evidence>